<proteinExistence type="predicted"/>
<keyword evidence="3" id="KW-1185">Reference proteome</keyword>
<dbReference type="PANTHER" id="PTHR43788">
    <property type="entry name" value="DNA2/NAM7 HELICASE FAMILY MEMBER"/>
    <property type="match status" value="1"/>
</dbReference>
<dbReference type="SUPFAM" id="SSF52540">
    <property type="entry name" value="P-loop containing nucleoside triphosphate hydrolases"/>
    <property type="match status" value="1"/>
</dbReference>
<dbReference type="Gene3D" id="3.40.50.300">
    <property type="entry name" value="P-loop containing nucleotide triphosphate hydrolases"/>
    <property type="match status" value="2"/>
</dbReference>
<dbReference type="GO" id="GO:0004386">
    <property type="term" value="F:helicase activity"/>
    <property type="evidence" value="ECO:0007669"/>
    <property type="project" value="UniProtKB-KW"/>
</dbReference>
<organism evidence="2">
    <name type="scientific">Bodo saltans virus</name>
    <dbReference type="NCBI Taxonomy" id="2024608"/>
    <lineage>
        <taxon>Viruses</taxon>
        <taxon>Varidnaviria</taxon>
        <taxon>Bamfordvirae</taxon>
        <taxon>Nucleocytoviricota</taxon>
        <taxon>Megaviricetes</taxon>
        <taxon>Imitervirales</taxon>
        <taxon>Mimiviridae</taxon>
        <taxon>Klosneuvirinae</taxon>
        <taxon>Theiavirus</taxon>
        <taxon>Theiavirus salishense</taxon>
    </lineage>
</organism>
<accession>A0A2H4UU57</accession>
<dbReference type="InterPro" id="IPR027417">
    <property type="entry name" value="P-loop_NTPase"/>
</dbReference>
<name>A0A2H4UU57_9VIRU</name>
<dbReference type="Pfam" id="PF13538">
    <property type="entry name" value="UvrD_C_2"/>
    <property type="match status" value="1"/>
</dbReference>
<dbReference type="Pfam" id="PF13245">
    <property type="entry name" value="AAA_19"/>
    <property type="match status" value="1"/>
</dbReference>
<protein>
    <submittedName>
        <fullName evidence="2">DNA helicase</fullName>
    </submittedName>
</protein>
<evidence type="ECO:0000313" key="3">
    <source>
        <dbReference type="Proteomes" id="UP000240325"/>
    </source>
</evidence>
<keyword evidence="2" id="KW-0067">ATP-binding</keyword>
<dbReference type="EMBL" id="MF782455">
    <property type="protein sequence ID" value="ATZ80355.1"/>
    <property type="molecule type" value="Genomic_DNA"/>
</dbReference>
<reference evidence="2" key="1">
    <citation type="journal article" date="2017" name="Elife">
        <title>The kinetoplastid-infecting Bodo saltans virus (BsV), a window into the most abundant giant viruses in the sea.</title>
        <authorList>
            <person name="Deeg C.M."/>
            <person name="Chow C.-E.T."/>
            <person name="Suttle C.A."/>
        </authorList>
    </citation>
    <scope>NUCLEOTIDE SEQUENCE</scope>
    <source>
        <strain evidence="2">NG1</strain>
    </source>
</reference>
<feature type="domain" description="UvrD-like helicase C-terminal" evidence="1">
    <location>
        <begin position="611"/>
        <end position="661"/>
    </location>
</feature>
<keyword evidence="2" id="KW-0347">Helicase</keyword>
<dbReference type="Proteomes" id="UP000240325">
    <property type="component" value="Segment"/>
</dbReference>
<evidence type="ECO:0000313" key="2">
    <source>
        <dbReference type="EMBL" id="ATZ80355.1"/>
    </source>
</evidence>
<dbReference type="InterPro" id="IPR050534">
    <property type="entry name" value="Coronavir_polyprotein_1ab"/>
</dbReference>
<keyword evidence="2" id="KW-0378">Hydrolase</keyword>
<dbReference type="CDD" id="cd18809">
    <property type="entry name" value="SF1_C_RecD"/>
    <property type="match status" value="1"/>
</dbReference>
<dbReference type="InterPro" id="IPR027785">
    <property type="entry name" value="UvrD-like_helicase_C"/>
</dbReference>
<sequence length="663" mass="77434">MFFEWNEETEEQKNIKTYKCELSKLLYTNDDERNICLTFQGELTKTGKFIEIINRIANIEFKNLCILVYSNILILENDDLKIKKIKIDGFDFTEDQTKACDKFIDFMCSDKKMFGLYGYSGTGKTTTLIEIISYMLRNKLTKSVAFTAPTNKAVNVMKSKFEQPLRIIYELYTGKKPHDDIIFGDMIWKLYECGILIEFETTHKLLNFESDFDNEGNLIFKQNKDSDFCKFGMIVIDECSMLPAQMVDTIFSDIRENKRDVKVIFTGDTAQLPPVNEKNSVIFSNHINNFPFDVYLSCFGFTHEIIINGKENGNIFNDMKIKQLKIKYDLLMNEIISMDNFIMSQVVRSKSSNVLGICNTIRNWTLNLSENKNFKKFVDGHDCQVYAYVQNSDKLKSKWFLDFLKDCEHSKDSIILTWTNKQCDKYNEATRNIVFKDNGSIKRFEIGDILILGDYYNIKDGKHTENNKFYTSEQIKIVEIEIVDKPIDKFPETINKKAHALENAQSYEQYYKKTIASITEQTILTVKCWKLKVKRISNKTNDLSTIYVIHESIEGLYAENCEKVIALIKKLRSILATKYKPKIPLIESHIIKQLWRDYHKLYIQPFANVNYGYSITCHKGQGSTFYNVYVDMNDIIKNTNENEMKRCLYTAISRTSNKLFLLI</sequence>
<evidence type="ECO:0000259" key="1">
    <source>
        <dbReference type="Pfam" id="PF13538"/>
    </source>
</evidence>
<gene>
    <name evidence="2" type="ORF">BMW23_0297</name>
</gene>
<keyword evidence="2" id="KW-0547">Nucleotide-binding</keyword>